<dbReference type="GO" id="GO:0016787">
    <property type="term" value="F:hydrolase activity"/>
    <property type="evidence" value="ECO:0007669"/>
    <property type="project" value="UniProtKB-KW"/>
</dbReference>
<keyword evidence="8" id="KW-1185">Reference proteome</keyword>
<keyword evidence="5" id="KW-0862">Zinc</keyword>
<dbReference type="Pfam" id="PF00753">
    <property type="entry name" value="Lactamase_B"/>
    <property type="match status" value="1"/>
</dbReference>
<proteinExistence type="inferred from homology"/>
<evidence type="ECO:0000313" key="7">
    <source>
        <dbReference type="EMBL" id="MCL7749512.1"/>
    </source>
</evidence>
<comment type="similarity">
    <text evidence="2">Belongs to the metallo-beta-lactamase superfamily.</text>
</comment>
<gene>
    <name evidence="7" type="ORF">MF646_20545</name>
</gene>
<keyword evidence="3" id="KW-0479">Metal-binding</keyword>
<dbReference type="AlphaFoldDB" id="A0A9X2I7J7"/>
<dbReference type="SMART" id="SM00849">
    <property type="entry name" value="Lactamase_B"/>
    <property type="match status" value="1"/>
</dbReference>
<name>A0A9X2I7J7_9BACI</name>
<evidence type="ECO:0000256" key="3">
    <source>
        <dbReference type="ARBA" id="ARBA00022723"/>
    </source>
</evidence>
<evidence type="ECO:0000259" key="6">
    <source>
        <dbReference type="SMART" id="SM00849"/>
    </source>
</evidence>
<evidence type="ECO:0000256" key="1">
    <source>
        <dbReference type="ARBA" id="ARBA00001947"/>
    </source>
</evidence>
<accession>A0A9X2I7J7</accession>
<dbReference type="RefSeq" id="WP_250098372.1">
    <property type="nucleotide sequence ID" value="NZ_JAKRYL010000030.1"/>
</dbReference>
<sequence>MKKKENIKGSKIIPLFFGFPAASSRGALGWSSIYLIQLNGKNFLFDTAGYNERLVLLEKLKALGIYKEDINGIFLSHLHFDHALNWTLFPKATIYLNKKELYYGLNSKSDVFVPDFHPEQIQKWQSLHFVFDGEEVDGMTILHVPGHTPGMIALDINGKLLVSDAIKNRCELIHGPLGNTWNKELAKKSIQKIKDRAQVIYPGHDVPLMRKNDQWIAMEEAIETIYLGKDLVSSQQKNQIKIQVYEC</sequence>
<dbReference type="EMBL" id="JAKRYL010000030">
    <property type="protein sequence ID" value="MCL7749512.1"/>
    <property type="molecule type" value="Genomic_DNA"/>
</dbReference>
<dbReference type="InterPro" id="IPR051013">
    <property type="entry name" value="MBL_superfamily_lactonases"/>
</dbReference>
<dbReference type="Gene3D" id="3.60.15.10">
    <property type="entry name" value="Ribonuclease Z/Hydroxyacylglutathione hydrolase-like"/>
    <property type="match status" value="1"/>
</dbReference>
<dbReference type="GO" id="GO:0046872">
    <property type="term" value="F:metal ion binding"/>
    <property type="evidence" value="ECO:0007669"/>
    <property type="project" value="UniProtKB-KW"/>
</dbReference>
<dbReference type="InterPro" id="IPR036866">
    <property type="entry name" value="RibonucZ/Hydroxyglut_hydro"/>
</dbReference>
<comment type="caution">
    <text evidence="7">The sequence shown here is derived from an EMBL/GenBank/DDBJ whole genome shotgun (WGS) entry which is preliminary data.</text>
</comment>
<feature type="domain" description="Metallo-beta-lactamase" evidence="6">
    <location>
        <begin position="30"/>
        <end position="204"/>
    </location>
</feature>
<comment type="cofactor">
    <cofactor evidence="1">
        <name>Zn(2+)</name>
        <dbReference type="ChEBI" id="CHEBI:29105"/>
    </cofactor>
</comment>
<dbReference type="PANTHER" id="PTHR42978">
    <property type="entry name" value="QUORUM-QUENCHING LACTONASE YTNP-RELATED-RELATED"/>
    <property type="match status" value="1"/>
</dbReference>
<protein>
    <submittedName>
        <fullName evidence="7">MBL fold metallo-hydrolase</fullName>
    </submittedName>
</protein>
<evidence type="ECO:0000256" key="5">
    <source>
        <dbReference type="ARBA" id="ARBA00022833"/>
    </source>
</evidence>
<evidence type="ECO:0000256" key="4">
    <source>
        <dbReference type="ARBA" id="ARBA00022801"/>
    </source>
</evidence>
<dbReference type="Proteomes" id="UP001139150">
    <property type="component" value="Unassembled WGS sequence"/>
</dbReference>
<dbReference type="SUPFAM" id="SSF56281">
    <property type="entry name" value="Metallo-hydrolase/oxidoreductase"/>
    <property type="match status" value="1"/>
</dbReference>
<evidence type="ECO:0000313" key="8">
    <source>
        <dbReference type="Proteomes" id="UP001139150"/>
    </source>
</evidence>
<evidence type="ECO:0000256" key="2">
    <source>
        <dbReference type="ARBA" id="ARBA00007749"/>
    </source>
</evidence>
<organism evidence="7 8">
    <name type="scientific">Halalkalibacter alkaliphilus</name>
    <dbReference type="NCBI Taxonomy" id="2917993"/>
    <lineage>
        <taxon>Bacteria</taxon>
        <taxon>Bacillati</taxon>
        <taxon>Bacillota</taxon>
        <taxon>Bacilli</taxon>
        <taxon>Bacillales</taxon>
        <taxon>Bacillaceae</taxon>
        <taxon>Halalkalibacter</taxon>
    </lineage>
</organism>
<dbReference type="PANTHER" id="PTHR42978:SF2">
    <property type="entry name" value="102 KBASES UNSTABLE REGION: FROM 1 TO 119443"/>
    <property type="match status" value="1"/>
</dbReference>
<dbReference type="InterPro" id="IPR001279">
    <property type="entry name" value="Metallo-B-lactamas"/>
</dbReference>
<reference evidence="7" key="1">
    <citation type="submission" date="2022-02" db="EMBL/GenBank/DDBJ databases">
        <title>Halalkalibacter sp. nov. isolated from Lonar Lake, India.</title>
        <authorList>
            <person name="Joshi A."/>
            <person name="Thite S."/>
            <person name="Lodha T."/>
        </authorList>
    </citation>
    <scope>NUCLEOTIDE SEQUENCE</scope>
    <source>
        <strain evidence="7">MEB205</strain>
    </source>
</reference>
<keyword evidence="4" id="KW-0378">Hydrolase</keyword>